<evidence type="ECO:0000256" key="2">
    <source>
        <dbReference type="ARBA" id="ARBA00012438"/>
    </source>
</evidence>
<dbReference type="EC" id="2.7.13.3" evidence="2"/>
<dbReference type="AlphaFoldDB" id="A0A840WH68"/>
<dbReference type="InterPro" id="IPR003594">
    <property type="entry name" value="HATPase_dom"/>
</dbReference>
<feature type="compositionally biased region" description="Basic and acidic residues" evidence="6">
    <location>
        <begin position="706"/>
        <end position="722"/>
    </location>
</feature>
<keyword evidence="7" id="KW-1133">Transmembrane helix</keyword>
<dbReference type="PANTHER" id="PTHR45436">
    <property type="entry name" value="SENSOR HISTIDINE KINASE YKOH"/>
    <property type="match status" value="1"/>
</dbReference>
<reference evidence="9 10" key="1">
    <citation type="submission" date="2020-08" db="EMBL/GenBank/DDBJ databases">
        <title>Sequencing the genomes of 1000 actinobacteria strains.</title>
        <authorList>
            <person name="Klenk H.-P."/>
        </authorList>
    </citation>
    <scope>NUCLEOTIDE SEQUENCE [LARGE SCALE GENOMIC DNA]</scope>
    <source>
        <strain evidence="9 10">DSM 44598</strain>
    </source>
</reference>
<dbReference type="InterPro" id="IPR013587">
    <property type="entry name" value="Nitrate/nitrite_sensing"/>
</dbReference>
<dbReference type="Pfam" id="PF08376">
    <property type="entry name" value="NIT"/>
    <property type="match status" value="1"/>
</dbReference>
<name>A0A840WH68_9ACTN</name>
<feature type="transmembrane region" description="Helical" evidence="7">
    <location>
        <begin position="329"/>
        <end position="351"/>
    </location>
</feature>
<dbReference type="GO" id="GO:0005886">
    <property type="term" value="C:plasma membrane"/>
    <property type="evidence" value="ECO:0007669"/>
    <property type="project" value="TreeGrafter"/>
</dbReference>
<dbReference type="SUPFAM" id="SSF55874">
    <property type="entry name" value="ATPase domain of HSP90 chaperone/DNA topoisomerase II/histidine kinase"/>
    <property type="match status" value="1"/>
</dbReference>
<dbReference type="InterPro" id="IPR036890">
    <property type="entry name" value="HATPase_C_sf"/>
</dbReference>
<organism evidence="9 10">
    <name type="scientific">Nocardiopsis metallicus</name>
    <dbReference type="NCBI Taxonomy" id="179819"/>
    <lineage>
        <taxon>Bacteria</taxon>
        <taxon>Bacillati</taxon>
        <taxon>Actinomycetota</taxon>
        <taxon>Actinomycetes</taxon>
        <taxon>Streptosporangiales</taxon>
        <taxon>Nocardiopsidaceae</taxon>
        <taxon>Nocardiopsis</taxon>
    </lineage>
</organism>
<dbReference type="SMART" id="SM00387">
    <property type="entry name" value="HATPase_c"/>
    <property type="match status" value="1"/>
</dbReference>
<protein>
    <recommendedName>
        <fullName evidence="2">histidine kinase</fullName>
        <ecNumber evidence="2">2.7.13.3</ecNumber>
    </recommendedName>
</protein>
<keyword evidence="3" id="KW-0597">Phosphoprotein</keyword>
<dbReference type="Gene3D" id="3.30.565.10">
    <property type="entry name" value="Histidine kinase-like ATPase, C-terminal domain"/>
    <property type="match status" value="1"/>
</dbReference>
<feature type="region of interest" description="Disordered" evidence="6">
    <location>
        <begin position="680"/>
        <end position="880"/>
    </location>
</feature>
<dbReference type="GO" id="GO:0000160">
    <property type="term" value="P:phosphorelay signal transduction system"/>
    <property type="evidence" value="ECO:0007669"/>
    <property type="project" value="TreeGrafter"/>
</dbReference>
<keyword evidence="7" id="KW-0812">Transmembrane</keyword>
<feature type="domain" description="Histidine kinase/HSP90-like ATPase" evidence="8">
    <location>
        <begin position="538"/>
        <end position="650"/>
    </location>
</feature>
<keyword evidence="7" id="KW-0472">Membrane</keyword>
<evidence type="ECO:0000256" key="5">
    <source>
        <dbReference type="ARBA" id="ARBA00022777"/>
    </source>
</evidence>
<keyword evidence="5 9" id="KW-0418">Kinase</keyword>
<dbReference type="EMBL" id="JACHDO010000001">
    <property type="protein sequence ID" value="MBB5495404.1"/>
    <property type="molecule type" value="Genomic_DNA"/>
</dbReference>
<dbReference type="Proteomes" id="UP000579647">
    <property type="component" value="Unassembled WGS sequence"/>
</dbReference>
<dbReference type="RefSeq" id="WP_301184316.1">
    <property type="nucleotide sequence ID" value="NZ_BAAAKM010000070.1"/>
</dbReference>
<dbReference type="GO" id="GO:0004673">
    <property type="term" value="F:protein histidine kinase activity"/>
    <property type="evidence" value="ECO:0007669"/>
    <property type="project" value="UniProtKB-EC"/>
</dbReference>
<comment type="catalytic activity">
    <reaction evidence="1">
        <text>ATP + protein L-histidine = ADP + protein N-phospho-L-histidine.</text>
        <dbReference type="EC" id="2.7.13.3"/>
    </reaction>
</comment>
<comment type="caution">
    <text evidence="9">The sequence shown here is derived from an EMBL/GenBank/DDBJ whole genome shotgun (WGS) entry which is preliminary data.</text>
</comment>
<keyword evidence="4" id="KW-0808">Transferase</keyword>
<evidence type="ECO:0000256" key="3">
    <source>
        <dbReference type="ARBA" id="ARBA00022553"/>
    </source>
</evidence>
<evidence type="ECO:0000259" key="8">
    <source>
        <dbReference type="SMART" id="SM00387"/>
    </source>
</evidence>
<gene>
    <name evidence="9" type="ORF">HNR07_006541</name>
</gene>
<dbReference type="Pfam" id="PF02518">
    <property type="entry name" value="HATPase_c"/>
    <property type="match status" value="1"/>
</dbReference>
<proteinExistence type="predicted"/>
<evidence type="ECO:0000313" key="10">
    <source>
        <dbReference type="Proteomes" id="UP000579647"/>
    </source>
</evidence>
<evidence type="ECO:0000313" key="9">
    <source>
        <dbReference type="EMBL" id="MBB5495404.1"/>
    </source>
</evidence>
<keyword evidence="10" id="KW-1185">Reference proteome</keyword>
<dbReference type="PANTHER" id="PTHR45436:SF5">
    <property type="entry name" value="SENSOR HISTIDINE KINASE TRCS"/>
    <property type="match status" value="1"/>
</dbReference>
<dbReference type="Gene3D" id="6.10.340.10">
    <property type="match status" value="1"/>
</dbReference>
<evidence type="ECO:0000256" key="4">
    <source>
        <dbReference type="ARBA" id="ARBA00022679"/>
    </source>
</evidence>
<feature type="compositionally biased region" description="Basic and acidic residues" evidence="6">
    <location>
        <begin position="863"/>
        <end position="880"/>
    </location>
</feature>
<accession>A0A840WH68</accession>
<dbReference type="InterPro" id="IPR050428">
    <property type="entry name" value="TCS_sensor_his_kinase"/>
</dbReference>
<evidence type="ECO:0000256" key="7">
    <source>
        <dbReference type="SAM" id="Phobius"/>
    </source>
</evidence>
<evidence type="ECO:0000256" key="6">
    <source>
        <dbReference type="SAM" id="MobiDB-lite"/>
    </source>
</evidence>
<feature type="compositionally biased region" description="Low complexity" evidence="6">
    <location>
        <begin position="723"/>
        <end position="740"/>
    </location>
</feature>
<evidence type="ECO:0000256" key="1">
    <source>
        <dbReference type="ARBA" id="ARBA00000085"/>
    </source>
</evidence>
<sequence>MQAVPKKRGRTITARIRAMVMIPTTALVALWLILTFALGGDAALKLIRSKATDELVTPAAVGLVDAMTERSATIAYIENPDDADLVQQLEQTRQATDDSLGAVVEDLIGFADLAPGDAGMHIEMLHGMYQEIGEFREAVDNGDAGRADVLDYYNELVLHGADSFDSQGREGNEGDAVSPGFTAVYMFRTVDVGAKLDAQIARAFATGDLSLEDQREFTALLGAFETLLDANAPYLAGEGHLERYDAVMESPEFATLTRLSDEIVEREIESTTVTDPITLAPETVDDLTMPVDKAEWDAAYDHVLTELTALGADEALHSAQMSREDANSAVALAVGGSLGVAAVIAVAFFLARRSSRNLTERLLTLRTESQDMAEKRLPEIMDRLHRGERVDTSTALPELKAGDDEIGDVAQAFNTAQRAAIEEAVQQTELRQGVNRVFLNIAHRSQTLVHRQLRLLDKMEREQEDPDQLAQLFKLDHLATRSRRNAENLLILGGEAPGRTWHRPMPLIDVLRGAISESGDYTRVKRERIARVNLNGPAVADVIHLVAELVDNAAMFSPPHTQVRLSSEDVPNGVTIEIEDRGLGMTDGELASANALLADPPEFDVMRLNEKMRLGLFVVSHLAHRHGIRVHLRSSPYGGVQAIVLLPQGLISGDRTPLPAGEDTGEDIWEVREIVDRTPGAALEASRTKRPGKPLLTSVSTSPTPEGDRTGEDRADADRGDGAKAPSQASTAPEAASQTPAPSPAPAEAPESDLLSTPAKDDDRRPSLPTRNSRISAVPDSPAGSPAEDPEPAEKVQAGGGRPALPKRRPQENLAPQLATDPSDTGNFGPAAGGGPSSEPTLDGKERLARLRRNMSAFQQGTDRGRRDGQQNTNDTDKDA</sequence>